<reference evidence="3" key="1">
    <citation type="journal article" date="2020" name="bioRxiv">
        <title>Whole genome comparisons of ergot fungi reveals the divergence and evolution of species within the genus Claviceps are the result of varying mechanisms driving genome evolution and host range expansion.</title>
        <authorList>
            <person name="Wyka S.A."/>
            <person name="Mondo S.J."/>
            <person name="Liu M."/>
            <person name="Dettman J."/>
            <person name="Nalam V."/>
            <person name="Broders K.D."/>
        </authorList>
    </citation>
    <scope>NUCLEOTIDE SEQUENCE</scope>
    <source>
        <strain evidence="3">CCC 489</strain>
    </source>
</reference>
<dbReference type="Gene3D" id="3.30.710.10">
    <property type="entry name" value="Potassium Channel Kv1.1, Chain A"/>
    <property type="match status" value="1"/>
</dbReference>
<dbReference type="InterPro" id="IPR011333">
    <property type="entry name" value="SKP1/BTB/POZ_sf"/>
</dbReference>
<accession>A0A8K0NGU7</accession>
<proteinExistence type="predicted"/>
<evidence type="ECO:0000313" key="3">
    <source>
        <dbReference type="EMBL" id="KAG5919984.1"/>
    </source>
</evidence>
<dbReference type="InterPro" id="IPR000210">
    <property type="entry name" value="BTB/POZ_dom"/>
</dbReference>
<feature type="compositionally biased region" description="Basic and acidic residues" evidence="1">
    <location>
        <begin position="72"/>
        <end position="86"/>
    </location>
</feature>
<feature type="compositionally biased region" description="Low complexity" evidence="1">
    <location>
        <begin position="87"/>
        <end position="99"/>
    </location>
</feature>
<dbReference type="CDD" id="cd18186">
    <property type="entry name" value="BTB_POZ_ZBTB_KLHL-like"/>
    <property type="match status" value="1"/>
</dbReference>
<sequence length="344" mass="37983">MARSSDGKSREKPSKHTSHDRNAIARASTKPGIEHLRPASPPKTNPWTTRRPTTTLSADWPCITPDFARTNVQDRGKDAVPAKHEAATTSDQDSSQTSAGKGPDAHPTSQEGLQGLTPRPGKSLWLRPFGADVFVRVGDQTFEVHRSIVEPQSTFFQHRLPPRRDLTPWGHEPIDVQLDLAPDAVGNALRFMYTKTVESCEYDRETPRNWTHIPRSVLLYIAAMDLGVEALKAEILRILQQTVTDMASYFQAGRLAHAMDDQGVVEGVFHLHNALEAAYSSGHVLDMLSLRLVLCRLLDTLLPFLIQQPVTAALFSSRVWEKYAAAISEDLLAARNLGDEAAAG</sequence>
<dbReference type="SUPFAM" id="SSF54695">
    <property type="entry name" value="POZ domain"/>
    <property type="match status" value="1"/>
</dbReference>
<dbReference type="AlphaFoldDB" id="A0A8K0NGU7"/>
<name>A0A8K0NGU7_9HYPO</name>
<dbReference type="PROSITE" id="PS50097">
    <property type="entry name" value="BTB"/>
    <property type="match status" value="1"/>
</dbReference>
<feature type="region of interest" description="Disordered" evidence="1">
    <location>
        <begin position="1"/>
        <end position="121"/>
    </location>
</feature>
<gene>
    <name evidence="3" type="ORF">E4U42_006349</name>
</gene>
<dbReference type="EMBL" id="SRPY01000639">
    <property type="protein sequence ID" value="KAG5919984.1"/>
    <property type="molecule type" value="Genomic_DNA"/>
</dbReference>
<evidence type="ECO:0000313" key="4">
    <source>
        <dbReference type="Proteomes" id="UP000811619"/>
    </source>
</evidence>
<dbReference type="OrthoDB" id="4845755at2759"/>
<dbReference type="Proteomes" id="UP000811619">
    <property type="component" value="Unassembled WGS sequence"/>
</dbReference>
<protein>
    <recommendedName>
        <fullName evidence="2">BTB domain-containing protein</fullName>
    </recommendedName>
</protein>
<keyword evidence="4" id="KW-1185">Reference proteome</keyword>
<feature type="compositionally biased region" description="Basic and acidic residues" evidence="1">
    <location>
        <begin position="1"/>
        <end position="23"/>
    </location>
</feature>
<dbReference type="Pfam" id="PF00651">
    <property type="entry name" value="BTB"/>
    <property type="match status" value="1"/>
</dbReference>
<feature type="domain" description="BTB" evidence="2">
    <location>
        <begin position="131"/>
        <end position="201"/>
    </location>
</feature>
<evidence type="ECO:0000259" key="2">
    <source>
        <dbReference type="PROSITE" id="PS50097"/>
    </source>
</evidence>
<evidence type="ECO:0000256" key="1">
    <source>
        <dbReference type="SAM" id="MobiDB-lite"/>
    </source>
</evidence>
<comment type="caution">
    <text evidence="3">The sequence shown here is derived from an EMBL/GenBank/DDBJ whole genome shotgun (WGS) entry which is preliminary data.</text>
</comment>
<feature type="compositionally biased region" description="Low complexity" evidence="1">
    <location>
        <begin position="45"/>
        <end position="55"/>
    </location>
</feature>
<organism evidence="3 4">
    <name type="scientific">Claviceps africana</name>
    <dbReference type="NCBI Taxonomy" id="83212"/>
    <lineage>
        <taxon>Eukaryota</taxon>
        <taxon>Fungi</taxon>
        <taxon>Dikarya</taxon>
        <taxon>Ascomycota</taxon>
        <taxon>Pezizomycotina</taxon>
        <taxon>Sordariomycetes</taxon>
        <taxon>Hypocreomycetidae</taxon>
        <taxon>Hypocreales</taxon>
        <taxon>Clavicipitaceae</taxon>
        <taxon>Claviceps</taxon>
    </lineage>
</organism>